<feature type="active site" description="Charge relay system" evidence="1">
    <location>
        <position position="402"/>
    </location>
</feature>
<dbReference type="PANTHER" id="PTHR40111">
    <property type="entry name" value="CEPHALOSPORIN-C DEACETYLASE"/>
    <property type="match status" value="1"/>
</dbReference>
<dbReference type="EMBL" id="QEKH01000013">
    <property type="protein sequence ID" value="PVY41537.1"/>
    <property type="molecule type" value="Genomic_DNA"/>
</dbReference>
<organism evidence="3 4">
    <name type="scientific">Victivallis vadensis</name>
    <dbReference type="NCBI Taxonomy" id="172901"/>
    <lineage>
        <taxon>Bacteria</taxon>
        <taxon>Pseudomonadati</taxon>
        <taxon>Lentisphaerota</taxon>
        <taxon>Lentisphaeria</taxon>
        <taxon>Victivallales</taxon>
        <taxon>Victivallaceae</taxon>
        <taxon>Victivallis</taxon>
    </lineage>
</organism>
<dbReference type="PANTHER" id="PTHR40111:SF1">
    <property type="entry name" value="CEPHALOSPORIN-C DEACETYLASE"/>
    <property type="match status" value="1"/>
</dbReference>
<dbReference type="AlphaFoldDB" id="A0A2U1AZ63"/>
<dbReference type="GO" id="GO:0005976">
    <property type="term" value="P:polysaccharide metabolic process"/>
    <property type="evidence" value="ECO:0007669"/>
    <property type="project" value="TreeGrafter"/>
</dbReference>
<evidence type="ECO:0000256" key="1">
    <source>
        <dbReference type="PIRSR" id="PIRSR639069-1"/>
    </source>
</evidence>
<dbReference type="Pfam" id="PF05448">
    <property type="entry name" value="AXE1"/>
    <property type="match status" value="2"/>
</dbReference>
<dbReference type="RefSeq" id="WP_116883960.1">
    <property type="nucleotide sequence ID" value="NZ_CABMMC010000184.1"/>
</dbReference>
<evidence type="ECO:0000259" key="2">
    <source>
        <dbReference type="Pfam" id="PF05448"/>
    </source>
</evidence>
<feature type="domain" description="Acetyl xylan esterase" evidence="2">
    <location>
        <begin position="349"/>
        <end position="408"/>
    </location>
</feature>
<feature type="active site" description="Charge relay system" evidence="1">
    <location>
        <position position="372"/>
    </location>
</feature>
<dbReference type="SUPFAM" id="SSF53474">
    <property type="entry name" value="alpha/beta-Hydrolases"/>
    <property type="match status" value="1"/>
</dbReference>
<reference evidence="3 4" key="1">
    <citation type="submission" date="2018-04" db="EMBL/GenBank/DDBJ databases">
        <title>Genomic Encyclopedia of Type Strains, Phase IV (KMG-IV): sequencing the most valuable type-strain genomes for metagenomic binning, comparative biology and taxonomic classification.</title>
        <authorList>
            <person name="Goeker M."/>
        </authorList>
    </citation>
    <scope>NUCLEOTIDE SEQUENCE [LARGE SCALE GENOMIC DNA]</scope>
    <source>
        <strain evidence="3 4">DSM 14823</strain>
    </source>
</reference>
<dbReference type="GeneID" id="78295266"/>
<dbReference type="InterPro" id="IPR008391">
    <property type="entry name" value="AXE1_dom"/>
</dbReference>
<comment type="caution">
    <text evidence="3">The sequence shown here is derived from an EMBL/GenBank/DDBJ whole genome shotgun (WGS) entry which is preliminary data.</text>
</comment>
<evidence type="ECO:0000313" key="3">
    <source>
        <dbReference type="EMBL" id="PVY41537.1"/>
    </source>
</evidence>
<dbReference type="Gene3D" id="3.40.50.1820">
    <property type="entry name" value="alpha/beta hydrolase"/>
    <property type="match status" value="1"/>
</dbReference>
<accession>A0A2U1AZ63</accession>
<protein>
    <submittedName>
        <fullName evidence="3">Cephalosporin-C deacetylase-like acetyl esterase</fullName>
    </submittedName>
</protein>
<proteinExistence type="predicted"/>
<dbReference type="GO" id="GO:0052689">
    <property type="term" value="F:carboxylic ester hydrolase activity"/>
    <property type="evidence" value="ECO:0007669"/>
    <property type="project" value="TreeGrafter"/>
</dbReference>
<keyword evidence="4" id="KW-1185">Reference proteome</keyword>
<sequence>MVRVDVQPLYDKLCPEWNLPDAAEKPATRLGVRSLVPEAVYAPGEPITFLVAMIENNQYRSGVGLKCRMIRDYHEPVEFPLVTRDTPVEVSTELERPGFVRLEVSLGELSAAAGAGVEPEKIAAVPDITGFDSFWRAHRRWLNMVQPRVLKREVIPAVLPEYGERVRCFDVQVACAGAKPVSGILSMPRGAKPKSCPAYVFFHGAGVRPAFQPLTWAARGLLAFNVNAHGLYNDLSEADYRALAEGPLKDYAKQPVYSAEDSVFRDMNLRVQRALEFMKSLPEWDGRFLIVHGGSQGALQALAAAALDRDVSFVVANAPAMCDQAGELAGRMSPWPHAISQAGMERVAPFFDGAAFARRITAPVRFTVGFSDTESTPSSVYAAFNACGSCDKEILNFPDCGHAGAVFWTAEAEIMEHLGR</sequence>
<dbReference type="OrthoDB" id="9770528at2"/>
<evidence type="ECO:0000313" key="4">
    <source>
        <dbReference type="Proteomes" id="UP000245959"/>
    </source>
</evidence>
<dbReference type="Proteomes" id="UP000245959">
    <property type="component" value="Unassembled WGS sequence"/>
</dbReference>
<name>A0A2U1AZ63_9BACT</name>
<dbReference type="InterPro" id="IPR039069">
    <property type="entry name" value="CE7"/>
</dbReference>
<feature type="active site" description="Nucleophile" evidence="1">
    <location>
        <position position="295"/>
    </location>
</feature>
<gene>
    <name evidence="3" type="ORF">C8D82_1139</name>
</gene>
<feature type="domain" description="Acetyl xylan esterase" evidence="2">
    <location>
        <begin position="130"/>
        <end position="323"/>
    </location>
</feature>
<dbReference type="InterPro" id="IPR029058">
    <property type="entry name" value="AB_hydrolase_fold"/>
</dbReference>